<evidence type="ECO:0000313" key="2">
    <source>
        <dbReference type="EMBL" id="WND03693.1"/>
    </source>
</evidence>
<organism evidence="2 3">
    <name type="scientific">Temperatibacter marinus</name>
    <dbReference type="NCBI Taxonomy" id="1456591"/>
    <lineage>
        <taxon>Bacteria</taxon>
        <taxon>Pseudomonadati</taxon>
        <taxon>Pseudomonadota</taxon>
        <taxon>Alphaproteobacteria</taxon>
        <taxon>Kordiimonadales</taxon>
        <taxon>Temperatibacteraceae</taxon>
        <taxon>Temperatibacter</taxon>
    </lineage>
</organism>
<dbReference type="KEGG" id="tmk:QGN29_04800"/>
<proteinExistence type="predicted"/>
<dbReference type="Pfam" id="PF10095">
    <property type="entry name" value="DUF2333"/>
    <property type="match status" value="2"/>
</dbReference>
<gene>
    <name evidence="2" type="ORF">QGN29_04800</name>
</gene>
<dbReference type="InterPro" id="IPR016936">
    <property type="entry name" value="UCP029693"/>
</dbReference>
<keyword evidence="1" id="KW-0812">Transmembrane</keyword>
<reference evidence="2" key="1">
    <citation type="submission" date="2023-04" db="EMBL/GenBank/DDBJ databases">
        <title>Complete genome sequence of Temperatibacter marinus.</title>
        <authorList>
            <person name="Rong J.-C."/>
            <person name="Yi M.-L."/>
            <person name="Zhao Q."/>
        </authorList>
    </citation>
    <scope>NUCLEOTIDE SEQUENCE</scope>
    <source>
        <strain evidence="2">NBRC 110045</strain>
    </source>
</reference>
<name>A0AA52EIB5_9PROT</name>
<keyword evidence="1" id="KW-1133">Transmembrane helix</keyword>
<feature type="transmembrane region" description="Helical" evidence="1">
    <location>
        <begin position="16"/>
        <end position="35"/>
    </location>
</feature>
<evidence type="ECO:0000256" key="1">
    <source>
        <dbReference type="SAM" id="Phobius"/>
    </source>
</evidence>
<dbReference type="Proteomes" id="UP001268683">
    <property type="component" value="Chromosome"/>
</dbReference>
<evidence type="ECO:0000313" key="3">
    <source>
        <dbReference type="Proteomes" id="UP001268683"/>
    </source>
</evidence>
<accession>A0AA52EIB5</accession>
<sequence>MAGEIWLFIKEKLRAMMRWIGSLFVKLWLYIKGLVSSTTGDTWRKILVGLPLVFVVYILLGMPIANRIDDDLSPVIEKTAGGSFAVDTIIHLVDREVEKNNWTANDPFFFPAFYLDNTPNYQRGMIAAISRFSFELRDQIGRVRSSSAADKDLDLAAGNLSKDPNEWVLGGGKFLPRTASDSFYKEGLRQLQSYNARVANGDAVFERRSDNLLATLERIASDLGASSAAQDQYIEENAGGFLPDFGVDNEFYQIKGQVYAYAMILTALQDDFSKVLKDRELESLYRQLLISMRNAANLDPLVVTNGSPSGIVQNHLSIQGFYLLRARTQLKEITNVLLK</sequence>
<dbReference type="AlphaFoldDB" id="A0AA52EIB5"/>
<dbReference type="RefSeq" id="WP_310799546.1">
    <property type="nucleotide sequence ID" value="NZ_CP123872.1"/>
</dbReference>
<feature type="transmembrane region" description="Helical" evidence="1">
    <location>
        <begin position="47"/>
        <end position="65"/>
    </location>
</feature>
<dbReference type="EMBL" id="CP123872">
    <property type="protein sequence ID" value="WND03693.1"/>
    <property type="molecule type" value="Genomic_DNA"/>
</dbReference>
<protein>
    <submittedName>
        <fullName evidence="2">DUF2333 family protein</fullName>
    </submittedName>
</protein>
<keyword evidence="3" id="KW-1185">Reference proteome</keyword>
<keyword evidence="1" id="KW-0472">Membrane</keyword>